<reference evidence="2" key="1">
    <citation type="submission" date="2022-11" db="UniProtKB">
        <authorList>
            <consortium name="WormBaseParasite"/>
        </authorList>
    </citation>
    <scope>IDENTIFICATION</scope>
</reference>
<dbReference type="Proteomes" id="UP000887578">
    <property type="component" value="Unplaced"/>
</dbReference>
<proteinExistence type="predicted"/>
<keyword evidence="1" id="KW-1185">Reference proteome</keyword>
<organism evidence="1 2">
    <name type="scientific">Panagrolaimus davidi</name>
    <dbReference type="NCBI Taxonomy" id="227884"/>
    <lineage>
        <taxon>Eukaryota</taxon>
        <taxon>Metazoa</taxon>
        <taxon>Ecdysozoa</taxon>
        <taxon>Nematoda</taxon>
        <taxon>Chromadorea</taxon>
        <taxon>Rhabditida</taxon>
        <taxon>Tylenchina</taxon>
        <taxon>Panagrolaimomorpha</taxon>
        <taxon>Panagrolaimoidea</taxon>
        <taxon>Panagrolaimidae</taxon>
        <taxon>Panagrolaimus</taxon>
    </lineage>
</organism>
<accession>A0A914Q4R4</accession>
<protein>
    <submittedName>
        <fullName evidence="2">Uncharacterized protein</fullName>
    </submittedName>
</protein>
<dbReference type="WBParaSite" id="PDA_v2.g26357.t1">
    <property type="protein sequence ID" value="PDA_v2.g26357.t1"/>
    <property type="gene ID" value="PDA_v2.g26357"/>
</dbReference>
<dbReference type="AlphaFoldDB" id="A0A914Q4R4"/>
<evidence type="ECO:0000313" key="1">
    <source>
        <dbReference type="Proteomes" id="UP000887578"/>
    </source>
</evidence>
<evidence type="ECO:0000313" key="2">
    <source>
        <dbReference type="WBParaSite" id="PDA_v2.g26357.t1"/>
    </source>
</evidence>
<sequence length="333" mass="39414">MPDSLVYYIAKNPTTWKMYQKMVKTCKYFFIKNPILVIDQRLCLSIARSYYYKYEPTFIQTPYDIKQTKSKLWIAHDLTVGYSVIAETKYPNFLTSIIPKLYRCDVRVLSLHNQVISYFDLPLLTSSAEKVYFNQVVVKHKDGSSVEVQKIVEIASNATRIHIAHPTITTETMEKLLKIPHFLSLRDFAIENVPQVFDMEAFYAHMKKNKATIFHLFFDESISDAYMKRLDEITDEIIATKEFDYEPVLFRFRGLDDEREKKLNDIYLFGKKNFKLSKNKTTIFHLFFDKSISDEYVKRLDEIVDEIIATKEFDYKPALFGFRGLDYQRRIKL</sequence>
<name>A0A914Q4R4_9BILA</name>